<dbReference type="InterPro" id="IPR004358">
    <property type="entry name" value="Sig_transdc_His_kin-like_C"/>
</dbReference>
<evidence type="ECO:0000256" key="2">
    <source>
        <dbReference type="ARBA" id="ARBA00012438"/>
    </source>
</evidence>
<dbReference type="PROSITE" id="PS50109">
    <property type="entry name" value="HIS_KIN"/>
    <property type="match status" value="1"/>
</dbReference>
<dbReference type="InterPro" id="IPR036890">
    <property type="entry name" value="HATPase_C_sf"/>
</dbReference>
<dbReference type="AlphaFoldDB" id="A0A0N7I9D9"/>
<dbReference type="EC" id="2.7.13.3" evidence="2"/>
<dbReference type="SMART" id="SM00387">
    <property type="entry name" value="HATPase_c"/>
    <property type="match status" value="1"/>
</dbReference>
<dbReference type="Proteomes" id="UP000436825">
    <property type="component" value="Unassembled WGS sequence"/>
</dbReference>
<evidence type="ECO:0000256" key="3">
    <source>
        <dbReference type="ARBA" id="ARBA00022553"/>
    </source>
</evidence>
<protein>
    <recommendedName>
        <fullName evidence="2">histidine kinase</fullName>
        <ecNumber evidence="2">2.7.13.3</ecNumber>
    </recommendedName>
</protein>
<comment type="catalytic activity">
    <reaction evidence="1">
        <text>ATP + protein L-histidine = ADP + protein N-phospho-L-histidine.</text>
        <dbReference type="EC" id="2.7.13.3"/>
    </reaction>
</comment>
<dbReference type="PRINTS" id="PR00344">
    <property type="entry name" value="BCTRLSENSOR"/>
</dbReference>
<gene>
    <name evidence="4" type="ORF">GAN75_11735</name>
</gene>
<dbReference type="InterPro" id="IPR011990">
    <property type="entry name" value="TPR-like_helical_dom_sf"/>
</dbReference>
<dbReference type="InterPro" id="IPR003594">
    <property type="entry name" value="HATPase_dom"/>
</dbReference>
<dbReference type="RefSeq" id="WP_062694249.1">
    <property type="nucleotide sequence ID" value="NZ_CP012937.1"/>
</dbReference>
<evidence type="ECO:0000313" key="4">
    <source>
        <dbReference type="EMBL" id="KAB4456537.1"/>
    </source>
</evidence>
<dbReference type="SUPFAM" id="SSF55874">
    <property type="entry name" value="ATPase domain of HSP90 chaperone/DNA topoisomerase II/histidine kinase"/>
    <property type="match status" value="1"/>
</dbReference>
<dbReference type="GO" id="GO:0000155">
    <property type="term" value="F:phosphorelay sensor kinase activity"/>
    <property type="evidence" value="ECO:0007669"/>
    <property type="project" value="TreeGrafter"/>
</dbReference>
<name>A0A0N7I9D9_BACT4</name>
<evidence type="ECO:0000256" key="1">
    <source>
        <dbReference type="ARBA" id="ARBA00000085"/>
    </source>
</evidence>
<organism evidence="4 5">
    <name type="scientific">Bacteroides thetaiotaomicron</name>
    <dbReference type="NCBI Taxonomy" id="818"/>
    <lineage>
        <taxon>Bacteria</taxon>
        <taxon>Pseudomonadati</taxon>
        <taxon>Bacteroidota</taxon>
        <taxon>Bacteroidia</taxon>
        <taxon>Bacteroidales</taxon>
        <taxon>Bacteroidaceae</taxon>
        <taxon>Bacteroides</taxon>
    </lineage>
</organism>
<dbReference type="Gene3D" id="3.30.565.10">
    <property type="entry name" value="Histidine kinase-like ATPase, C-terminal domain"/>
    <property type="match status" value="1"/>
</dbReference>
<evidence type="ECO:0000313" key="5">
    <source>
        <dbReference type="Proteomes" id="UP000436825"/>
    </source>
</evidence>
<sequence length="517" mass="58912">MKTSIVTLLITFCFYLSVYAQAPQDKATELKEQALSSLKQKDYIKARYLFKKAYEAFAVRENYPQAIECGIQANALYVRENFYKEGFELCRNMEQLIWTGEQKQNKVFYDLRFPISKERLQMYISLKNPAQAKKQLDKLEEIASLAKNDSLMEVLLYTKANYYYTFNQNTQGDACFRKLISQYKEKKDYDKVSDCYKTLIGIARKANNAPLMERTYESYIVWTDSVKALTAQDELNVLKRKYDESLQTIQDKDSTLSAKQYIIIGLCTLVAILVATIIVLAILLLKFITGNRKLKKSVVIANEHNELKTKFIRNISSQMEPTLNTLGTSAKELSAQAPRYAEQMQAQVAALKQFSDNIQELSSLENSLTEPYEMGEVNAGTFCESVMEKAKEFMKPDVTPSVNAPKLQVKTNKEQLERILLYLLKNAAFYTEQGRISLDFKKRGAHTHQFIITDTGTGIPAEQQENLFKPFTQVKDLTTGDGLGLPICSLIATKMNGSLTLDTSYTKGCRFILELHA</sequence>
<dbReference type="EMBL" id="WCRW01000006">
    <property type="protein sequence ID" value="KAB4456537.1"/>
    <property type="molecule type" value="Genomic_DNA"/>
</dbReference>
<dbReference type="KEGG" id="btho:Btheta7330_00219"/>
<reference evidence="4 5" key="1">
    <citation type="journal article" date="2019" name="Nat. Med.">
        <title>A library of human gut bacterial isolates paired with longitudinal multiomics data enables mechanistic microbiome research.</title>
        <authorList>
            <person name="Poyet M."/>
            <person name="Groussin M."/>
            <person name="Gibbons S.M."/>
            <person name="Avila-Pacheco J."/>
            <person name="Jiang X."/>
            <person name="Kearney S.M."/>
            <person name="Perrotta A.R."/>
            <person name="Berdy B."/>
            <person name="Zhao S."/>
            <person name="Lieberman T.D."/>
            <person name="Swanson P.K."/>
            <person name="Smith M."/>
            <person name="Roesemann S."/>
            <person name="Alexander J.E."/>
            <person name="Rich S.A."/>
            <person name="Livny J."/>
            <person name="Vlamakis H."/>
            <person name="Clish C."/>
            <person name="Bullock K."/>
            <person name="Deik A."/>
            <person name="Scott J."/>
            <person name="Pierce K.A."/>
            <person name="Xavier R.J."/>
            <person name="Alm E.J."/>
        </authorList>
    </citation>
    <scope>NUCLEOTIDE SEQUENCE [LARGE SCALE GENOMIC DNA]</scope>
    <source>
        <strain evidence="4 5">BIOML-A160</strain>
    </source>
</reference>
<accession>A0A0N7I9D9</accession>
<keyword evidence="4" id="KW-0808">Transferase</keyword>
<proteinExistence type="predicted"/>
<dbReference type="InterPro" id="IPR005467">
    <property type="entry name" value="His_kinase_dom"/>
</dbReference>
<dbReference type="Pfam" id="PF02518">
    <property type="entry name" value="HATPase_c"/>
    <property type="match status" value="1"/>
</dbReference>
<dbReference type="Gene3D" id="1.25.40.10">
    <property type="entry name" value="Tetratricopeptide repeat domain"/>
    <property type="match status" value="1"/>
</dbReference>
<comment type="caution">
    <text evidence="4">The sequence shown here is derived from an EMBL/GenBank/DDBJ whole genome shotgun (WGS) entry which is preliminary data.</text>
</comment>
<keyword evidence="3" id="KW-0597">Phosphoprotein</keyword>
<dbReference type="PANTHER" id="PTHR43547">
    <property type="entry name" value="TWO-COMPONENT HISTIDINE KINASE"/>
    <property type="match status" value="1"/>
</dbReference>
<keyword evidence="4" id="KW-0418">Kinase</keyword>
<dbReference type="PANTHER" id="PTHR43547:SF2">
    <property type="entry name" value="HYBRID SIGNAL TRANSDUCTION HISTIDINE KINASE C"/>
    <property type="match status" value="1"/>
</dbReference>